<evidence type="ECO:0000256" key="3">
    <source>
        <dbReference type="ARBA" id="ARBA00023054"/>
    </source>
</evidence>
<evidence type="ECO:0000256" key="5">
    <source>
        <dbReference type="RuleBase" id="RU362066"/>
    </source>
</evidence>
<dbReference type="RefSeq" id="WP_121923423.1">
    <property type="nucleotide sequence ID" value="NZ_REFO01000013.1"/>
</dbReference>
<comment type="caution">
    <text evidence="8">The sequence shown here is derived from an EMBL/GenBank/DDBJ whole genome shotgun (WGS) entry which is preliminary data.</text>
</comment>
<dbReference type="GO" id="GO:0009421">
    <property type="term" value="C:bacterial-type flagellum filament cap"/>
    <property type="evidence" value="ECO:0007669"/>
    <property type="project" value="InterPro"/>
</dbReference>
<gene>
    <name evidence="8" type="ORF">CLV39_1313</name>
</gene>
<name>A0A3M0BQQ4_9AQUI</name>
<accession>A0A3M0BQQ4</accession>
<keyword evidence="9" id="KW-1185">Reference proteome</keyword>
<evidence type="ECO:0000259" key="7">
    <source>
        <dbReference type="Pfam" id="PF07195"/>
    </source>
</evidence>
<dbReference type="GO" id="GO:0005576">
    <property type="term" value="C:extracellular region"/>
    <property type="evidence" value="ECO:0007669"/>
    <property type="project" value="UniProtKB-SubCell"/>
</dbReference>
<feature type="domain" description="Flagellar hook-associated protein 2 C-terminal" evidence="7">
    <location>
        <begin position="228"/>
        <end position="427"/>
    </location>
</feature>
<evidence type="ECO:0000256" key="4">
    <source>
        <dbReference type="ARBA" id="ARBA00023143"/>
    </source>
</evidence>
<comment type="similarity">
    <text evidence="1 5">Belongs to the FliD family.</text>
</comment>
<feature type="domain" description="Flagellar hook-associated protein 2 N-terminal" evidence="6">
    <location>
        <begin position="14"/>
        <end position="108"/>
    </location>
</feature>
<dbReference type="EMBL" id="REFO01000013">
    <property type="protein sequence ID" value="RMA93252.1"/>
    <property type="molecule type" value="Genomic_DNA"/>
</dbReference>
<dbReference type="Pfam" id="PF02465">
    <property type="entry name" value="FliD_N"/>
    <property type="match status" value="1"/>
</dbReference>
<dbReference type="Pfam" id="PF07195">
    <property type="entry name" value="FliD_C"/>
    <property type="match status" value="1"/>
</dbReference>
<keyword evidence="4 5" id="KW-0975">Bacterial flagellum</keyword>
<keyword evidence="8" id="KW-0969">Cilium</keyword>
<dbReference type="Proteomes" id="UP000280842">
    <property type="component" value="Unassembled WGS sequence"/>
</dbReference>
<evidence type="ECO:0000256" key="2">
    <source>
        <dbReference type="ARBA" id="ARBA00011255"/>
    </source>
</evidence>
<dbReference type="AlphaFoldDB" id="A0A3M0BQQ4"/>
<dbReference type="InterPro" id="IPR040026">
    <property type="entry name" value="FliD"/>
</dbReference>
<dbReference type="PANTHER" id="PTHR30288">
    <property type="entry name" value="FLAGELLAR CAP/ASSEMBLY PROTEIN FLID"/>
    <property type="match status" value="1"/>
</dbReference>
<keyword evidence="8" id="KW-0282">Flagellum</keyword>
<proteinExistence type="inferred from homology"/>
<organism evidence="8 9">
    <name type="scientific">Hydrogenothermus marinus</name>
    <dbReference type="NCBI Taxonomy" id="133270"/>
    <lineage>
        <taxon>Bacteria</taxon>
        <taxon>Pseudomonadati</taxon>
        <taxon>Aquificota</taxon>
        <taxon>Aquificia</taxon>
        <taxon>Aquificales</taxon>
        <taxon>Hydrogenothermaceae</taxon>
        <taxon>Hydrogenothermus</taxon>
    </lineage>
</organism>
<comment type="subcellular location">
    <subcellularLocation>
        <location evidence="5">Secreted</location>
    </subcellularLocation>
    <subcellularLocation>
        <location evidence="5">Bacterial flagellum</location>
    </subcellularLocation>
</comment>
<evidence type="ECO:0000313" key="9">
    <source>
        <dbReference type="Proteomes" id="UP000280842"/>
    </source>
</evidence>
<evidence type="ECO:0000313" key="8">
    <source>
        <dbReference type="EMBL" id="RMA93252.1"/>
    </source>
</evidence>
<reference evidence="8 9" key="1">
    <citation type="submission" date="2018-10" db="EMBL/GenBank/DDBJ databases">
        <title>Genomic Encyclopedia of Archaeal and Bacterial Type Strains, Phase II (KMG-II): from individual species to whole genera.</title>
        <authorList>
            <person name="Goeker M."/>
        </authorList>
    </citation>
    <scope>NUCLEOTIDE SEQUENCE [LARGE SCALE GENOMIC DNA]</scope>
    <source>
        <strain evidence="8 9">VM1</strain>
    </source>
</reference>
<evidence type="ECO:0000256" key="1">
    <source>
        <dbReference type="ARBA" id="ARBA00009764"/>
    </source>
</evidence>
<sequence length="446" mass="48590">MAGEIYLSGLGNDNFDYQSILQKYQELMSISIQKLQYDQQSLSQKKSAVSEIADQLKAFSDPVSALKSSLTYQTKVADLSNPNIADVSVTTDAVNASYTLTVSQLAKASSYKVGTVSTISDFNATLSGSGTLTINYLKDGTATSYSVDYTGKSLKDIMDDINNNSGDLQASIINLGTSSSPDYQLIITSKNTGTANAITGIDDSANPGDDSAGIFSENSTKTYETVAAQDAQININGIDFTSSTNTFENIITGVSITVNQIGTTDINISNDYQSIQDNIQKIVDTYNSLLDLVQNLTGKDQPLSGESTFLRMVSGIANTILDNLGQYGFIESGATGEHGKLSLDTTKFQEFMNRPDAQTILQDFATQLDTYVNNYIDTTDNISQGYDKQINYINDRIEFTQERINKQIEIMRQQFIKLEVYMSQMQEIQARLAGFTQNSGTSNSSG</sequence>
<evidence type="ECO:0000259" key="6">
    <source>
        <dbReference type="Pfam" id="PF02465"/>
    </source>
</evidence>
<dbReference type="InterPro" id="IPR003481">
    <property type="entry name" value="FliD_N"/>
</dbReference>
<keyword evidence="3" id="KW-0175">Coiled coil</keyword>
<dbReference type="OrthoDB" id="9908at2"/>
<keyword evidence="5" id="KW-0964">Secreted</keyword>
<keyword evidence="8" id="KW-0966">Cell projection</keyword>
<dbReference type="GO" id="GO:0009424">
    <property type="term" value="C:bacterial-type flagellum hook"/>
    <property type="evidence" value="ECO:0007669"/>
    <property type="project" value="UniProtKB-UniRule"/>
</dbReference>
<comment type="function">
    <text evidence="5">Required for morphogenesis and for the elongation of the flagellar filament by facilitating polymerization of the flagellin monomers at the tip of growing filament. Forms a capping structure, which prevents flagellin subunits (transported through the central channel of the flagellum) from leaking out without polymerization at the distal end.</text>
</comment>
<dbReference type="GO" id="GO:0071973">
    <property type="term" value="P:bacterial-type flagellum-dependent cell motility"/>
    <property type="evidence" value="ECO:0007669"/>
    <property type="project" value="TreeGrafter"/>
</dbReference>
<comment type="subunit">
    <text evidence="2 5">Homopentamer.</text>
</comment>
<dbReference type="PANTHER" id="PTHR30288:SF0">
    <property type="entry name" value="FLAGELLAR HOOK-ASSOCIATED PROTEIN 2"/>
    <property type="match status" value="1"/>
</dbReference>
<dbReference type="GO" id="GO:0007155">
    <property type="term" value="P:cell adhesion"/>
    <property type="evidence" value="ECO:0007669"/>
    <property type="project" value="InterPro"/>
</dbReference>
<protein>
    <recommendedName>
        <fullName evidence="5">Flagellar hook-associated protein 2</fullName>
        <shortName evidence="5">HAP2</shortName>
    </recommendedName>
    <alternativeName>
        <fullName evidence="5">Flagellar cap protein</fullName>
    </alternativeName>
</protein>
<dbReference type="InterPro" id="IPR010809">
    <property type="entry name" value="FliD_C"/>
</dbReference>